<evidence type="ECO:0000313" key="2">
    <source>
        <dbReference type="Proteomes" id="UP001642487"/>
    </source>
</evidence>
<dbReference type="Proteomes" id="UP001642487">
    <property type="component" value="Chromosome 10"/>
</dbReference>
<gene>
    <name evidence="1" type="ORF">CITCOLO1_LOCUS2869</name>
</gene>
<proteinExistence type="predicted"/>
<name>A0ABP0XSS2_9ROSI</name>
<reference evidence="1 2" key="1">
    <citation type="submission" date="2024-03" db="EMBL/GenBank/DDBJ databases">
        <authorList>
            <person name="Gkanogiannis A."/>
            <person name="Becerra Lopez-Lavalle L."/>
        </authorList>
    </citation>
    <scope>NUCLEOTIDE SEQUENCE [LARGE SCALE GENOMIC DNA]</scope>
</reference>
<protein>
    <submittedName>
        <fullName evidence="1">Uncharacterized protein</fullName>
    </submittedName>
</protein>
<evidence type="ECO:0000313" key="1">
    <source>
        <dbReference type="EMBL" id="CAK9311219.1"/>
    </source>
</evidence>
<accession>A0ABP0XSS2</accession>
<organism evidence="1 2">
    <name type="scientific">Citrullus colocynthis</name>
    <name type="common">colocynth</name>
    <dbReference type="NCBI Taxonomy" id="252529"/>
    <lineage>
        <taxon>Eukaryota</taxon>
        <taxon>Viridiplantae</taxon>
        <taxon>Streptophyta</taxon>
        <taxon>Embryophyta</taxon>
        <taxon>Tracheophyta</taxon>
        <taxon>Spermatophyta</taxon>
        <taxon>Magnoliopsida</taxon>
        <taxon>eudicotyledons</taxon>
        <taxon>Gunneridae</taxon>
        <taxon>Pentapetalae</taxon>
        <taxon>rosids</taxon>
        <taxon>fabids</taxon>
        <taxon>Cucurbitales</taxon>
        <taxon>Cucurbitaceae</taxon>
        <taxon>Benincaseae</taxon>
        <taxon>Citrullus</taxon>
    </lineage>
</organism>
<dbReference type="EMBL" id="OZ021744">
    <property type="protein sequence ID" value="CAK9311219.1"/>
    <property type="molecule type" value="Genomic_DNA"/>
</dbReference>
<sequence length="72" mass="8386">MVVSELRKQGFMFNFSLSILGIPSLSHSVKWALPCEIPPHLFKKRNHKRSTHLLANLINHRGRPMGWAKRRL</sequence>
<keyword evidence="2" id="KW-1185">Reference proteome</keyword>